<name>A0A1H0WML5_9PSEU</name>
<dbReference type="AlphaFoldDB" id="A0A1H0WML5"/>
<evidence type="ECO:0000313" key="10">
    <source>
        <dbReference type="Proteomes" id="UP000199691"/>
    </source>
</evidence>
<keyword evidence="6" id="KW-0812">Transmembrane</keyword>
<gene>
    <name evidence="9" type="ORF">SAMN05421507_120119</name>
</gene>
<feature type="signal peptide" evidence="7">
    <location>
        <begin position="1"/>
        <end position="19"/>
    </location>
</feature>
<evidence type="ECO:0000259" key="8">
    <source>
        <dbReference type="PROSITE" id="PS50847"/>
    </source>
</evidence>
<evidence type="ECO:0000313" key="9">
    <source>
        <dbReference type="EMBL" id="SDP91960.1"/>
    </source>
</evidence>
<dbReference type="EMBL" id="FNIX01000020">
    <property type="protein sequence ID" value="SDP91960.1"/>
    <property type="molecule type" value="Genomic_DNA"/>
</dbReference>
<sequence length="429" mass="45100">MKKLFAVAMTAALALPVTATSAAAQGETITVEGLFFLDRNGDNLFSEGENVRANGPGVTVFVVGTNEKVGNFPTGPDGRYKAVLPKGPKYSIANSDMSDYSTTKPARGAAESASDADFPLRGNFLNGFTFVDANDDGVKQAGEKTHEGKVKVTGKTATGADFSAETGAGEDGRYLLDLPLGTLTVTAPNLAKSRLTLARPKSDQDVDWLTRSRAVPFTHERNARVDLRYVDAKADMALASTLSPVKDTYTLGDRLDLKLTVSNKGNVPVAPTVVLGSFSAKLLSHSDNVTLQPGTDEVFTTVEKILPGKQTEIALKIELNDLEYTEVHAMVRFVPEGYEDVDHKNNVVSTMIKVVEGGTTAPTTTTSPSQTSAAPTTTTTTTAPAVAQAGNRSGLASTGASPLGFLGLGALLLAAGTGAFLVARRRRRS</sequence>
<keyword evidence="6" id="KW-0472">Membrane</keyword>
<keyword evidence="3 7" id="KW-0732">Signal</keyword>
<feature type="transmembrane region" description="Helical" evidence="6">
    <location>
        <begin position="403"/>
        <end position="423"/>
    </location>
</feature>
<evidence type="ECO:0000256" key="5">
    <source>
        <dbReference type="SAM" id="MobiDB-lite"/>
    </source>
</evidence>
<evidence type="ECO:0000256" key="7">
    <source>
        <dbReference type="SAM" id="SignalP"/>
    </source>
</evidence>
<feature type="region of interest" description="Disordered" evidence="5">
    <location>
        <begin position="95"/>
        <end position="114"/>
    </location>
</feature>
<dbReference type="Gene3D" id="2.60.40.10">
    <property type="entry name" value="Immunoglobulins"/>
    <property type="match status" value="2"/>
</dbReference>
<dbReference type="GO" id="GO:0005975">
    <property type="term" value="P:carbohydrate metabolic process"/>
    <property type="evidence" value="ECO:0007669"/>
    <property type="project" value="UniProtKB-ARBA"/>
</dbReference>
<dbReference type="OrthoDB" id="3696737at2"/>
<evidence type="ECO:0000256" key="6">
    <source>
        <dbReference type="SAM" id="Phobius"/>
    </source>
</evidence>
<protein>
    <recommendedName>
        <fullName evidence="8">Gram-positive cocci surface proteins LPxTG domain-containing protein</fullName>
    </recommendedName>
</protein>
<feature type="chain" id="PRO_5039352628" description="Gram-positive cocci surface proteins LPxTG domain-containing protein" evidence="7">
    <location>
        <begin position="20"/>
        <end position="429"/>
    </location>
</feature>
<evidence type="ECO:0000256" key="3">
    <source>
        <dbReference type="ARBA" id="ARBA00022729"/>
    </source>
</evidence>
<organism evidence="9 10">
    <name type="scientific">Lentzea jiangxiensis</name>
    <dbReference type="NCBI Taxonomy" id="641025"/>
    <lineage>
        <taxon>Bacteria</taxon>
        <taxon>Bacillati</taxon>
        <taxon>Actinomycetota</taxon>
        <taxon>Actinomycetes</taxon>
        <taxon>Pseudonocardiales</taxon>
        <taxon>Pseudonocardiaceae</taxon>
        <taxon>Lentzea</taxon>
    </lineage>
</organism>
<keyword evidence="6" id="KW-1133">Transmembrane helix</keyword>
<dbReference type="STRING" id="641025.SAMN05421507_120119"/>
<dbReference type="InterPro" id="IPR019931">
    <property type="entry name" value="LPXTG_anchor"/>
</dbReference>
<proteinExistence type="predicted"/>
<evidence type="ECO:0000256" key="1">
    <source>
        <dbReference type="ARBA" id="ARBA00022512"/>
    </source>
</evidence>
<keyword evidence="1" id="KW-0134">Cell wall</keyword>
<dbReference type="PROSITE" id="PS50847">
    <property type="entry name" value="GRAM_POS_ANCHORING"/>
    <property type="match status" value="1"/>
</dbReference>
<keyword evidence="2" id="KW-0964">Secreted</keyword>
<accession>A0A1H0WML5</accession>
<feature type="domain" description="Gram-positive cocci surface proteins LPxTG" evidence="8">
    <location>
        <begin position="395"/>
        <end position="429"/>
    </location>
</feature>
<evidence type="ECO:0000256" key="2">
    <source>
        <dbReference type="ARBA" id="ARBA00022525"/>
    </source>
</evidence>
<keyword evidence="10" id="KW-1185">Reference proteome</keyword>
<evidence type="ECO:0000256" key="4">
    <source>
        <dbReference type="ARBA" id="ARBA00023088"/>
    </source>
</evidence>
<reference evidence="10" key="1">
    <citation type="submission" date="2016-10" db="EMBL/GenBank/DDBJ databases">
        <authorList>
            <person name="Varghese N."/>
            <person name="Submissions S."/>
        </authorList>
    </citation>
    <scope>NUCLEOTIDE SEQUENCE [LARGE SCALE GENOMIC DNA]</scope>
    <source>
        <strain evidence="10">CGMCC 4.6609</strain>
    </source>
</reference>
<dbReference type="InterPro" id="IPR013783">
    <property type="entry name" value="Ig-like_fold"/>
</dbReference>
<keyword evidence="4" id="KW-0572">Peptidoglycan-anchor</keyword>
<feature type="compositionally biased region" description="Polar residues" evidence="5">
    <location>
        <begin position="95"/>
        <end position="104"/>
    </location>
</feature>
<dbReference type="RefSeq" id="WP_090103556.1">
    <property type="nucleotide sequence ID" value="NZ_FNIX01000020.1"/>
</dbReference>
<feature type="region of interest" description="Disordered" evidence="5">
    <location>
        <begin position="358"/>
        <end position="382"/>
    </location>
</feature>
<feature type="compositionally biased region" description="Low complexity" evidence="5">
    <location>
        <begin position="359"/>
        <end position="382"/>
    </location>
</feature>
<dbReference type="Proteomes" id="UP000199691">
    <property type="component" value="Unassembled WGS sequence"/>
</dbReference>